<gene>
    <name evidence="2" type="ORF">G3I43_21570</name>
</gene>
<accession>A0A6G3SUS6</accession>
<proteinExistence type="predicted"/>
<feature type="compositionally biased region" description="Polar residues" evidence="1">
    <location>
        <begin position="1"/>
        <end position="11"/>
    </location>
</feature>
<name>A0A6G3SUS6_STRAQ</name>
<reference evidence="2" key="1">
    <citation type="submission" date="2020-01" db="EMBL/GenBank/DDBJ databases">
        <title>Insect and environment-associated Actinomycetes.</title>
        <authorList>
            <person name="Currrie C."/>
            <person name="Chevrette M."/>
            <person name="Carlson C."/>
            <person name="Stubbendieck R."/>
            <person name="Wendt-Pienkowski E."/>
        </authorList>
    </citation>
    <scope>NUCLEOTIDE SEQUENCE</scope>
    <source>
        <strain evidence="2">SID505</strain>
    </source>
</reference>
<organism evidence="2">
    <name type="scientific">Streptomyces anulatus</name>
    <name type="common">Streptomyces chrysomallus</name>
    <dbReference type="NCBI Taxonomy" id="1892"/>
    <lineage>
        <taxon>Bacteria</taxon>
        <taxon>Bacillati</taxon>
        <taxon>Actinomycetota</taxon>
        <taxon>Actinomycetes</taxon>
        <taxon>Kitasatosporales</taxon>
        <taxon>Streptomycetaceae</taxon>
        <taxon>Streptomyces</taxon>
    </lineage>
</organism>
<protein>
    <submittedName>
        <fullName evidence="2">Uncharacterized protein</fullName>
    </submittedName>
</protein>
<evidence type="ECO:0000256" key="1">
    <source>
        <dbReference type="SAM" id="MobiDB-lite"/>
    </source>
</evidence>
<feature type="region of interest" description="Disordered" evidence="1">
    <location>
        <begin position="1"/>
        <end position="99"/>
    </location>
</feature>
<feature type="compositionally biased region" description="Low complexity" evidence="1">
    <location>
        <begin position="40"/>
        <end position="61"/>
    </location>
</feature>
<evidence type="ECO:0000313" key="2">
    <source>
        <dbReference type="EMBL" id="NEB86744.1"/>
    </source>
</evidence>
<sequence>MPPSTGDQYSISIGGDASGTVVAGHGNKVEVNRTGEAEPDAVAASAADTAADAAADANAGAGTTQRTTVRDHGTAYTVTRGELNIHYAAPGRSPEPEED</sequence>
<dbReference type="RefSeq" id="WP_087765353.1">
    <property type="nucleotide sequence ID" value="NZ_JAAGLK010000343.1"/>
</dbReference>
<dbReference type="AlphaFoldDB" id="A0A6G3SUS6"/>
<dbReference type="EMBL" id="JAAGMK010000621">
    <property type="protein sequence ID" value="NEB86744.1"/>
    <property type="molecule type" value="Genomic_DNA"/>
</dbReference>
<comment type="caution">
    <text evidence="2">The sequence shown here is derived from an EMBL/GenBank/DDBJ whole genome shotgun (WGS) entry which is preliminary data.</text>
</comment>
<feature type="compositionally biased region" description="Basic and acidic residues" evidence="1">
    <location>
        <begin position="27"/>
        <end position="36"/>
    </location>
</feature>